<evidence type="ECO:0000313" key="2">
    <source>
        <dbReference type="Proteomes" id="UP001224775"/>
    </source>
</evidence>
<name>A0AAD8YF19_9STRA</name>
<comment type="caution">
    <text evidence="1">The sequence shown here is derived from an EMBL/GenBank/DDBJ whole genome shotgun (WGS) entry which is preliminary data.</text>
</comment>
<dbReference type="EMBL" id="JATAAI010000006">
    <property type="protein sequence ID" value="KAK1745148.1"/>
    <property type="molecule type" value="Genomic_DNA"/>
</dbReference>
<reference evidence="1" key="1">
    <citation type="submission" date="2023-06" db="EMBL/GenBank/DDBJ databases">
        <title>Survivors Of The Sea: Transcriptome response of Skeletonema marinoi to long-term dormancy.</title>
        <authorList>
            <person name="Pinder M.I.M."/>
            <person name="Kourtchenko O."/>
            <person name="Robertson E.K."/>
            <person name="Larsson T."/>
            <person name="Maumus F."/>
            <person name="Osuna-Cruz C.M."/>
            <person name="Vancaester E."/>
            <person name="Stenow R."/>
            <person name="Vandepoele K."/>
            <person name="Ploug H."/>
            <person name="Bruchert V."/>
            <person name="Godhe A."/>
            <person name="Topel M."/>
        </authorList>
    </citation>
    <scope>NUCLEOTIDE SEQUENCE</scope>
    <source>
        <strain evidence="1">R05AC</strain>
    </source>
</reference>
<dbReference type="Proteomes" id="UP001224775">
    <property type="component" value="Unassembled WGS sequence"/>
</dbReference>
<keyword evidence="2" id="KW-1185">Reference proteome</keyword>
<gene>
    <name evidence="1" type="ORF">QTG54_004439</name>
</gene>
<sequence>MTAGSRLLHQSLVTVRRMHTTCKSYGAQSFGAKAMVNSISQLPSTSSYNNYNQSTPAAASIQKVSFSSESSEKPGIFGWVQEKFTQREKDKQAVKLVDQINLMANSPSYTLKMFADEVDEQLSSWKTKIPGMGSSSEIQAAKESQVVVKEMVTQLGGDISAGDLGKLERKQKLKLSIACEKPLDDINRVLDLFRQMEIMHRILRYRKENGLPLPTDQAGLNMAMQQDGMKVMTNQEKKVLRKAFGN</sequence>
<protein>
    <recommendedName>
        <fullName evidence="3">Signal recognition particle SRP54 subunit M-domain domain-containing protein</fullName>
    </recommendedName>
</protein>
<dbReference type="AlphaFoldDB" id="A0AAD8YF19"/>
<evidence type="ECO:0008006" key="3">
    <source>
        <dbReference type="Google" id="ProtNLM"/>
    </source>
</evidence>
<organism evidence="1 2">
    <name type="scientific">Skeletonema marinoi</name>
    <dbReference type="NCBI Taxonomy" id="267567"/>
    <lineage>
        <taxon>Eukaryota</taxon>
        <taxon>Sar</taxon>
        <taxon>Stramenopiles</taxon>
        <taxon>Ochrophyta</taxon>
        <taxon>Bacillariophyta</taxon>
        <taxon>Coscinodiscophyceae</taxon>
        <taxon>Thalassiosirophycidae</taxon>
        <taxon>Thalassiosirales</taxon>
        <taxon>Skeletonemataceae</taxon>
        <taxon>Skeletonema</taxon>
        <taxon>Skeletonema marinoi-dohrnii complex</taxon>
    </lineage>
</organism>
<proteinExistence type="predicted"/>
<evidence type="ECO:0000313" key="1">
    <source>
        <dbReference type="EMBL" id="KAK1745148.1"/>
    </source>
</evidence>
<accession>A0AAD8YF19</accession>